<evidence type="ECO:0000313" key="2">
    <source>
        <dbReference type="EMBL" id="SUO96635.1"/>
    </source>
</evidence>
<evidence type="ECO:0000256" key="1">
    <source>
        <dbReference type="SAM" id="SignalP"/>
    </source>
</evidence>
<reference evidence="2 3" key="1">
    <citation type="submission" date="2018-06" db="EMBL/GenBank/DDBJ databases">
        <authorList>
            <consortium name="Pathogen Informatics"/>
            <person name="Doyle S."/>
        </authorList>
    </citation>
    <scope>NUCLEOTIDE SEQUENCE [LARGE SCALE GENOMIC DNA]</scope>
    <source>
        <strain evidence="2 3">NCTC13337</strain>
    </source>
</reference>
<organism evidence="2 3">
    <name type="scientific">Suttonella ornithocola</name>
    <dbReference type="NCBI Taxonomy" id="279832"/>
    <lineage>
        <taxon>Bacteria</taxon>
        <taxon>Pseudomonadati</taxon>
        <taxon>Pseudomonadota</taxon>
        <taxon>Gammaproteobacteria</taxon>
        <taxon>Cardiobacteriales</taxon>
        <taxon>Cardiobacteriaceae</taxon>
        <taxon>Suttonella</taxon>
    </lineage>
</organism>
<gene>
    <name evidence="2" type="ORF">NCTC13337_01946</name>
</gene>
<keyword evidence="3" id="KW-1185">Reference proteome</keyword>
<evidence type="ECO:0000313" key="3">
    <source>
        <dbReference type="Proteomes" id="UP000254601"/>
    </source>
</evidence>
<protein>
    <submittedName>
        <fullName evidence="2">Uncharacterized protein</fullName>
    </submittedName>
</protein>
<dbReference type="AlphaFoldDB" id="A0A380MVP6"/>
<accession>A0A380MVP6</accession>
<dbReference type="Proteomes" id="UP000254601">
    <property type="component" value="Unassembled WGS sequence"/>
</dbReference>
<name>A0A380MVP6_9GAMM</name>
<dbReference type="EMBL" id="UHIC01000001">
    <property type="protein sequence ID" value="SUO96635.1"/>
    <property type="molecule type" value="Genomic_DNA"/>
</dbReference>
<sequence length="65" mass="7008">MKTISVVACCMGINLLANASTLPNYFIQIANKVGISPQSISEQAQFLDDIVQSSKTQPNPKQIKA</sequence>
<feature type="chain" id="PRO_5016623747" evidence="1">
    <location>
        <begin position="20"/>
        <end position="65"/>
    </location>
</feature>
<proteinExistence type="predicted"/>
<keyword evidence="1" id="KW-0732">Signal</keyword>
<feature type="signal peptide" evidence="1">
    <location>
        <begin position="1"/>
        <end position="19"/>
    </location>
</feature>